<keyword evidence="3" id="KW-1185">Reference proteome</keyword>
<gene>
    <name evidence="2" type="ORF">EVEC_LOCUS808</name>
</gene>
<name>A0A0N4UUM3_ENTVE</name>
<keyword evidence="1" id="KW-0732">Signal</keyword>
<evidence type="ECO:0000313" key="4">
    <source>
        <dbReference type="WBParaSite" id="EVEC_0000110001-mRNA-1"/>
    </source>
</evidence>
<evidence type="ECO:0000313" key="3">
    <source>
        <dbReference type="Proteomes" id="UP000274131"/>
    </source>
</evidence>
<dbReference type="WBParaSite" id="EVEC_0000110001-mRNA-1">
    <property type="protein sequence ID" value="EVEC_0000110001-mRNA-1"/>
    <property type="gene ID" value="EVEC_0000110001"/>
</dbReference>
<dbReference type="EMBL" id="UXUI01007139">
    <property type="protein sequence ID" value="VDD85665.1"/>
    <property type="molecule type" value="Genomic_DNA"/>
</dbReference>
<reference evidence="4" key="1">
    <citation type="submission" date="2017-02" db="UniProtKB">
        <authorList>
            <consortium name="WormBaseParasite"/>
        </authorList>
    </citation>
    <scope>IDENTIFICATION</scope>
</reference>
<organism evidence="4">
    <name type="scientific">Enterobius vermicularis</name>
    <name type="common">Human pinworm</name>
    <dbReference type="NCBI Taxonomy" id="51028"/>
    <lineage>
        <taxon>Eukaryota</taxon>
        <taxon>Metazoa</taxon>
        <taxon>Ecdysozoa</taxon>
        <taxon>Nematoda</taxon>
        <taxon>Chromadorea</taxon>
        <taxon>Rhabditida</taxon>
        <taxon>Spirurina</taxon>
        <taxon>Oxyuridomorpha</taxon>
        <taxon>Oxyuroidea</taxon>
        <taxon>Oxyuridae</taxon>
        <taxon>Enterobius</taxon>
    </lineage>
</organism>
<feature type="chain" id="PRO_5043122483" evidence="1">
    <location>
        <begin position="22"/>
        <end position="208"/>
    </location>
</feature>
<dbReference type="Proteomes" id="UP000274131">
    <property type="component" value="Unassembled WGS sequence"/>
</dbReference>
<dbReference type="OrthoDB" id="5863323at2759"/>
<sequence>MFLRRIIAPLILAELILVISGSPLVSNYLIEQFINAATAYGPGLGVFAPYTYVDVSYNDLPLIGKIPTLGKEGTSSRLGVSPFLPEEGYPGIPALTLYRANPLPPHVPEPVDVVAVPLDEEALHGEPLFPKELVLPSEMEYAGTAKTGEIEGNVKTPFAGSESDRDMVIWPEKKPQGYEESFVEEVGDELKTKVSSAELPPNPFHYYK</sequence>
<evidence type="ECO:0000256" key="1">
    <source>
        <dbReference type="SAM" id="SignalP"/>
    </source>
</evidence>
<accession>A0A0N4UUM3</accession>
<proteinExistence type="predicted"/>
<reference evidence="2 3" key="2">
    <citation type="submission" date="2018-10" db="EMBL/GenBank/DDBJ databases">
        <authorList>
            <consortium name="Pathogen Informatics"/>
        </authorList>
    </citation>
    <scope>NUCLEOTIDE SEQUENCE [LARGE SCALE GENOMIC DNA]</scope>
</reference>
<feature type="signal peptide" evidence="1">
    <location>
        <begin position="1"/>
        <end position="21"/>
    </location>
</feature>
<evidence type="ECO:0000313" key="2">
    <source>
        <dbReference type="EMBL" id="VDD85665.1"/>
    </source>
</evidence>
<protein>
    <submittedName>
        <fullName evidence="4">Extensin-like</fullName>
    </submittedName>
</protein>
<dbReference type="AlphaFoldDB" id="A0A0N4UUM3"/>